<dbReference type="Proteomes" id="UP001415857">
    <property type="component" value="Unassembled WGS sequence"/>
</dbReference>
<accession>A0AAP0S3B2</accession>
<evidence type="ECO:0000313" key="3">
    <source>
        <dbReference type="Proteomes" id="UP001415857"/>
    </source>
</evidence>
<feature type="region of interest" description="Disordered" evidence="1">
    <location>
        <begin position="221"/>
        <end position="245"/>
    </location>
</feature>
<feature type="compositionally biased region" description="Polar residues" evidence="1">
    <location>
        <begin position="22"/>
        <end position="36"/>
    </location>
</feature>
<gene>
    <name evidence="2" type="ORF">L1049_015206</name>
</gene>
<feature type="compositionally biased region" description="Low complexity" evidence="1">
    <location>
        <begin position="441"/>
        <end position="454"/>
    </location>
</feature>
<evidence type="ECO:0000256" key="1">
    <source>
        <dbReference type="SAM" id="MobiDB-lite"/>
    </source>
</evidence>
<feature type="compositionally biased region" description="Polar residues" evidence="1">
    <location>
        <begin position="1"/>
        <end position="15"/>
    </location>
</feature>
<dbReference type="AlphaFoldDB" id="A0AAP0S3B2"/>
<sequence length="469" mass="49864">MNSDQPPSATSSGPQSPLPIIDSQSIPTDDLQSGSSEQEEDYQVQPLGQAANVEGGDLDTKNEIDGGTKMEEEVDHEEHQRKEALVQTSPSRSYLTRKRFDIDIGGDTYADACADAYADACADAYADACADAYADACADAYADACADAYADACCDAYADACADAYADACADAYTGSYTESDLADRYTDVDTGTDADACSDAAADVEGSDLDLENEAKNYAEAEDEVNNEEQQAREARVHTSPSSRSYLKKKRGVLDVDADYTDACTNANADAYVNVDDDDMDSCSDATADVEGTDLEPKNEVDDDFKVEDGIDDTENQHKQANAQSSPSLQSYLKKKRVDPDANSYAYSNAYSYASRYAKARGFTFADAYAEAYADARTNACKDTYADAYANARANARKDAYADAYANAVRANSRVDNGDPNASIDDNATTCADATASASPIADTGATNTAAVDTVDDDTVEGISSKPH</sequence>
<name>A0AAP0S3B2_LIQFO</name>
<reference evidence="2 3" key="1">
    <citation type="journal article" date="2024" name="Plant J.">
        <title>Genome sequences and population genomics reveal climatic adaptation and genomic divergence between two closely related sweetgum species.</title>
        <authorList>
            <person name="Xu W.Q."/>
            <person name="Ren C.Q."/>
            <person name="Zhang X.Y."/>
            <person name="Comes H.P."/>
            <person name="Liu X.H."/>
            <person name="Li Y.G."/>
            <person name="Kettle C.J."/>
            <person name="Jalonen R."/>
            <person name="Gaisberger H."/>
            <person name="Ma Y.Z."/>
            <person name="Qiu Y.X."/>
        </authorList>
    </citation>
    <scope>NUCLEOTIDE SEQUENCE [LARGE SCALE GENOMIC DNA]</scope>
    <source>
        <strain evidence="2">Hangzhou</strain>
    </source>
</reference>
<proteinExistence type="predicted"/>
<feature type="compositionally biased region" description="Basic and acidic residues" evidence="1">
    <location>
        <begin position="58"/>
        <end position="84"/>
    </location>
</feature>
<organism evidence="2 3">
    <name type="scientific">Liquidambar formosana</name>
    <name type="common">Formosan gum</name>
    <dbReference type="NCBI Taxonomy" id="63359"/>
    <lineage>
        <taxon>Eukaryota</taxon>
        <taxon>Viridiplantae</taxon>
        <taxon>Streptophyta</taxon>
        <taxon>Embryophyta</taxon>
        <taxon>Tracheophyta</taxon>
        <taxon>Spermatophyta</taxon>
        <taxon>Magnoliopsida</taxon>
        <taxon>eudicotyledons</taxon>
        <taxon>Gunneridae</taxon>
        <taxon>Pentapetalae</taxon>
        <taxon>Saxifragales</taxon>
        <taxon>Altingiaceae</taxon>
        <taxon>Liquidambar</taxon>
    </lineage>
</organism>
<protein>
    <submittedName>
        <fullName evidence="2">Uncharacterized protein</fullName>
    </submittedName>
</protein>
<comment type="caution">
    <text evidence="2">The sequence shown here is derived from an EMBL/GenBank/DDBJ whole genome shotgun (WGS) entry which is preliminary data.</text>
</comment>
<feature type="region of interest" description="Disordered" evidence="1">
    <location>
        <begin position="1"/>
        <end position="90"/>
    </location>
</feature>
<feature type="region of interest" description="Disordered" evidence="1">
    <location>
        <begin position="441"/>
        <end position="469"/>
    </location>
</feature>
<keyword evidence="3" id="KW-1185">Reference proteome</keyword>
<evidence type="ECO:0000313" key="2">
    <source>
        <dbReference type="EMBL" id="KAK9286801.1"/>
    </source>
</evidence>
<feature type="region of interest" description="Disordered" evidence="1">
    <location>
        <begin position="278"/>
        <end position="304"/>
    </location>
</feature>
<dbReference type="EMBL" id="JBBPBK010000004">
    <property type="protein sequence ID" value="KAK9286801.1"/>
    <property type="molecule type" value="Genomic_DNA"/>
</dbReference>